<name>A0ABN9PAP1_9DINO</name>
<sequence>MRGAALGGRWDYSTSACAGHGFHGDGVPAFEFGPPSEKRIHLHWDCADEGTHGGLFEYALVTLWFDAGSFLARASSHAEHRSAVEEVTAKDEVWHLRGGLDFCAPIALCLHELQDMRGMTRTRRDVHWWRRRANLSEGRAGHFLCSALLWTFLGRSLGLTRALASLPPPTPAECTASFADVALAWRAHTAPTPLWPRPRPALAVCIQGGVRTFTRPEVHESIRRNLVLPAAASLTRVFYVLNSTSDTCTWCERNEVRSFGLAELVPAMEAIGRGLTASIVLEPGCCWPALSPGLAYSDCFWDNIAAPVQARGKLEGRNPLTMTQMSRGLADAGLGHGLRMPAVADSRGWSTNR</sequence>
<evidence type="ECO:0000313" key="2">
    <source>
        <dbReference type="Proteomes" id="UP001189429"/>
    </source>
</evidence>
<proteinExistence type="predicted"/>
<gene>
    <name evidence="1" type="ORF">PCOR1329_LOCUS718</name>
</gene>
<comment type="caution">
    <text evidence="1">The sequence shown here is derived from an EMBL/GenBank/DDBJ whole genome shotgun (WGS) entry which is preliminary data.</text>
</comment>
<accession>A0ABN9PAP1</accession>
<dbReference type="Proteomes" id="UP001189429">
    <property type="component" value="Unassembled WGS sequence"/>
</dbReference>
<dbReference type="EMBL" id="CAUYUJ010000159">
    <property type="protein sequence ID" value="CAK0789033.1"/>
    <property type="molecule type" value="Genomic_DNA"/>
</dbReference>
<reference evidence="1" key="1">
    <citation type="submission" date="2023-10" db="EMBL/GenBank/DDBJ databases">
        <authorList>
            <person name="Chen Y."/>
            <person name="Shah S."/>
            <person name="Dougan E. K."/>
            <person name="Thang M."/>
            <person name="Chan C."/>
        </authorList>
    </citation>
    <scope>NUCLEOTIDE SEQUENCE [LARGE SCALE GENOMIC DNA]</scope>
</reference>
<evidence type="ECO:0008006" key="3">
    <source>
        <dbReference type="Google" id="ProtNLM"/>
    </source>
</evidence>
<evidence type="ECO:0000313" key="1">
    <source>
        <dbReference type="EMBL" id="CAK0789033.1"/>
    </source>
</evidence>
<organism evidence="1 2">
    <name type="scientific">Prorocentrum cordatum</name>
    <dbReference type="NCBI Taxonomy" id="2364126"/>
    <lineage>
        <taxon>Eukaryota</taxon>
        <taxon>Sar</taxon>
        <taxon>Alveolata</taxon>
        <taxon>Dinophyceae</taxon>
        <taxon>Prorocentrales</taxon>
        <taxon>Prorocentraceae</taxon>
        <taxon>Prorocentrum</taxon>
    </lineage>
</organism>
<protein>
    <recommendedName>
        <fullName evidence="3">Alpha-galactosidase</fullName>
    </recommendedName>
</protein>
<keyword evidence="2" id="KW-1185">Reference proteome</keyword>